<evidence type="ECO:0000313" key="1">
    <source>
        <dbReference type="EMBL" id="MEB3751977.1"/>
    </source>
</evidence>
<keyword evidence="2" id="KW-1185">Reference proteome</keyword>
<protein>
    <submittedName>
        <fullName evidence="1">Uncharacterized protein</fullName>
    </submittedName>
</protein>
<sequence>MLFNYRREKAANGRNMSSSLCVRPMDVGDTVVFHPPFRCFGGLRSKLSNVWVWMTIHDKGGDDRWT</sequence>
<proteinExistence type="predicted"/>
<comment type="caution">
    <text evidence="1">The sequence shown here is derived from an EMBL/GenBank/DDBJ whole genome shotgun (WGS) entry which is preliminary data.</text>
</comment>
<organism evidence="1 2">
    <name type="scientific">Geobacillus icigianus</name>
    <dbReference type="NCBI Taxonomy" id="1430331"/>
    <lineage>
        <taxon>Bacteria</taxon>
        <taxon>Bacillati</taxon>
        <taxon>Bacillota</taxon>
        <taxon>Bacilli</taxon>
        <taxon>Bacillales</taxon>
        <taxon>Anoxybacillaceae</taxon>
        <taxon>Geobacillus</taxon>
    </lineage>
</organism>
<evidence type="ECO:0000313" key="2">
    <source>
        <dbReference type="Proteomes" id="UP000029267"/>
    </source>
</evidence>
<gene>
    <name evidence="1" type="ORF">EP10_002849</name>
</gene>
<reference evidence="1 2" key="1">
    <citation type="journal article" date="2014" name="Genome Announc.">
        <title>Draft Genome Sequence of Geobacillus icigianus Strain G1w1T Isolated from Hot Springs in the Valley of Geysers, Kamchatka (Russian Federation).</title>
        <authorList>
            <person name="Bryanskaya A.V."/>
            <person name="Rozanov A.S."/>
            <person name="Logacheva M.D."/>
            <person name="Kotenko A.V."/>
            <person name="Peltek S.E."/>
        </authorList>
    </citation>
    <scope>NUCLEOTIDE SEQUENCE [LARGE SCALE GENOMIC DNA]</scope>
    <source>
        <strain evidence="1 2">G1w1</strain>
    </source>
</reference>
<dbReference type="EMBL" id="JPYA02000004">
    <property type="protein sequence ID" value="MEB3751977.1"/>
    <property type="molecule type" value="Genomic_DNA"/>
</dbReference>
<name>A0ABU6BJ21_9BACL</name>
<accession>A0ABU6BJ21</accession>
<dbReference type="Proteomes" id="UP000029267">
    <property type="component" value="Unassembled WGS sequence"/>
</dbReference>